<sequence length="478" mass="51950">MPNNSLPPITLSQDVEDLLSSGYTTDEWASIRAALATPPRTTFLRVNTLKCSRDEALLTAQRFVDEQCKTKNWLPMSVKIHPTLRDVLYIHVEGPLDVSPSVSEVMVDALCGNAVLRGADIFAAGVLAAESPMKAGDKVSVYVDLDRACLRGQSKKYTGKKAFLGNGVSLLGRDDLFTVAAADLKGRGIGILMTEPLYRSPSLSDLFSDGLSLQNFPSILVGHALNPQPGETILDMCAAPGGKTMHIATLMQNQGTLIALDRSAQKVTRLSKFLQSQNISSARAYTCDASSCVMSDPETQEYRTALENGTWKWPNSGSKLKKLPREGFDRILLDGPCSAMGQRPNFLPSLAPAILTSYPQYQRSLLHSAHRLLRPGGTLVYSTCTISTQENEGNVAYALRTFEDLELVDVSQRVGGKVGMDGVDGKGLSEVERRMCWRFPPGVACGTGLDGEELESIGFFFAVYRKRIEAGGRKGLFS</sequence>
<evidence type="ECO:0000256" key="5">
    <source>
        <dbReference type="PROSITE-ProRule" id="PRU01023"/>
    </source>
</evidence>
<name>A0AAD5SEN9_9FUNG</name>
<dbReference type="Pfam" id="PF01189">
    <property type="entry name" value="Methyltr_RsmB-F"/>
    <property type="match status" value="1"/>
</dbReference>
<dbReference type="SUPFAM" id="SSF53335">
    <property type="entry name" value="S-adenosyl-L-methionine-dependent methyltransferases"/>
    <property type="match status" value="1"/>
</dbReference>
<dbReference type="PROSITE" id="PS51686">
    <property type="entry name" value="SAM_MT_RSMB_NOP"/>
    <property type="match status" value="1"/>
</dbReference>
<dbReference type="Proteomes" id="UP001212841">
    <property type="component" value="Unassembled WGS sequence"/>
</dbReference>
<feature type="domain" description="SAM-dependent MTase RsmB/NOP-type" evidence="6">
    <location>
        <begin position="133"/>
        <end position="467"/>
    </location>
</feature>
<dbReference type="GO" id="GO:0008173">
    <property type="term" value="F:RNA methyltransferase activity"/>
    <property type="evidence" value="ECO:0007669"/>
    <property type="project" value="InterPro"/>
</dbReference>
<comment type="similarity">
    <text evidence="5">Belongs to the class I-like SAM-binding methyltransferase superfamily. RsmB/NOP family.</text>
</comment>
<dbReference type="InterPro" id="IPR001678">
    <property type="entry name" value="MeTrfase_RsmB-F_NOP2_dom"/>
</dbReference>
<dbReference type="SUPFAM" id="SSF88697">
    <property type="entry name" value="PUA domain-like"/>
    <property type="match status" value="1"/>
</dbReference>
<feature type="binding site" evidence="5">
    <location>
        <position position="288"/>
    </location>
    <ligand>
        <name>S-adenosyl-L-methionine</name>
        <dbReference type="ChEBI" id="CHEBI:59789"/>
    </ligand>
</feature>
<gene>
    <name evidence="7" type="primary">NSUN6</name>
    <name evidence="7" type="ORF">HK097_007374</name>
</gene>
<evidence type="ECO:0000256" key="2">
    <source>
        <dbReference type="ARBA" id="ARBA00022679"/>
    </source>
</evidence>
<organism evidence="7 8">
    <name type="scientific">Rhizophlyctis rosea</name>
    <dbReference type="NCBI Taxonomy" id="64517"/>
    <lineage>
        <taxon>Eukaryota</taxon>
        <taxon>Fungi</taxon>
        <taxon>Fungi incertae sedis</taxon>
        <taxon>Chytridiomycota</taxon>
        <taxon>Chytridiomycota incertae sedis</taxon>
        <taxon>Chytridiomycetes</taxon>
        <taxon>Rhizophlyctidales</taxon>
        <taxon>Rhizophlyctidaceae</taxon>
        <taxon>Rhizophlyctis</taxon>
    </lineage>
</organism>
<keyword evidence="4 5" id="KW-0694">RNA-binding</keyword>
<keyword evidence="3 5" id="KW-0949">S-adenosyl-L-methionine</keyword>
<evidence type="ECO:0000256" key="1">
    <source>
        <dbReference type="ARBA" id="ARBA00022603"/>
    </source>
</evidence>
<evidence type="ECO:0000313" key="7">
    <source>
        <dbReference type="EMBL" id="KAJ3051593.1"/>
    </source>
</evidence>
<feature type="binding site" evidence="5">
    <location>
        <position position="261"/>
    </location>
    <ligand>
        <name>S-adenosyl-L-methionine</name>
        <dbReference type="ChEBI" id="CHEBI:59789"/>
    </ligand>
</feature>
<dbReference type="InterPro" id="IPR029063">
    <property type="entry name" value="SAM-dependent_MTases_sf"/>
</dbReference>
<dbReference type="PANTHER" id="PTHR22807">
    <property type="entry name" value="NOP2 YEAST -RELATED NOL1/NOP2/FMU SUN DOMAIN-CONTAINING"/>
    <property type="match status" value="1"/>
</dbReference>
<dbReference type="GO" id="GO:0001510">
    <property type="term" value="P:RNA methylation"/>
    <property type="evidence" value="ECO:0007669"/>
    <property type="project" value="InterPro"/>
</dbReference>
<evidence type="ECO:0000256" key="3">
    <source>
        <dbReference type="ARBA" id="ARBA00022691"/>
    </source>
</evidence>
<reference evidence="7" key="1">
    <citation type="submission" date="2020-05" db="EMBL/GenBank/DDBJ databases">
        <title>Phylogenomic resolution of chytrid fungi.</title>
        <authorList>
            <person name="Stajich J.E."/>
            <person name="Amses K."/>
            <person name="Simmons R."/>
            <person name="Seto K."/>
            <person name="Myers J."/>
            <person name="Bonds A."/>
            <person name="Quandt C.A."/>
            <person name="Barry K."/>
            <person name="Liu P."/>
            <person name="Grigoriev I."/>
            <person name="Longcore J.E."/>
            <person name="James T.Y."/>
        </authorList>
    </citation>
    <scope>NUCLEOTIDE SEQUENCE</scope>
    <source>
        <strain evidence="7">JEL0318</strain>
    </source>
</reference>
<dbReference type="InterPro" id="IPR023267">
    <property type="entry name" value="RCMT"/>
</dbReference>
<dbReference type="PRINTS" id="PR02008">
    <property type="entry name" value="RCMTFAMILY"/>
</dbReference>
<keyword evidence="8" id="KW-1185">Reference proteome</keyword>
<dbReference type="InterPro" id="IPR015947">
    <property type="entry name" value="PUA-like_sf"/>
</dbReference>
<evidence type="ECO:0000256" key="4">
    <source>
        <dbReference type="ARBA" id="ARBA00022884"/>
    </source>
</evidence>
<keyword evidence="2 5" id="KW-0808">Transferase</keyword>
<feature type="binding site" evidence="5">
    <location>
        <position position="334"/>
    </location>
    <ligand>
        <name>S-adenosyl-L-methionine</name>
        <dbReference type="ChEBI" id="CHEBI:59789"/>
    </ligand>
</feature>
<protein>
    <submittedName>
        <fullName evidence="7">Methyltransferase nsun6</fullName>
    </submittedName>
</protein>
<evidence type="ECO:0000259" key="6">
    <source>
        <dbReference type="PROSITE" id="PS51686"/>
    </source>
</evidence>
<evidence type="ECO:0000313" key="8">
    <source>
        <dbReference type="Proteomes" id="UP001212841"/>
    </source>
</evidence>
<dbReference type="Gene3D" id="3.40.50.150">
    <property type="entry name" value="Vaccinia Virus protein VP39"/>
    <property type="match status" value="1"/>
</dbReference>
<accession>A0AAD5SEN9</accession>
<dbReference type="PANTHER" id="PTHR22807:SF34">
    <property type="entry name" value="TRNA (CYTOSINE(72)-C(5))-METHYLTRANSFERASE NSUN6"/>
    <property type="match status" value="1"/>
</dbReference>
<dbReference type="Gene3D" id="2.30.130.10">
    <property type="entry name" value="PUA domain"/>
    <property type="match status" value="1"/>
</dbReference>
<dbReference type="InterPro" id="IPR036974">
    <property type="entry name" value="PUA_sf"/>
</dbReference>
<comment type="caution">
    <text evidence="7">The sequence shown here is derived from an EMBL/GenBank/DDBJ whole genome shotgun (WGS) entry which is preliminary data.</text>
</comment>
<dbReference type="EMBL" id="JADGJD010000378">
    <property type="protein sequence ID" value="KAJ3051593.1"/>
    <property type="molecule type" value="Genomic_DNA"/>
</dbReference>
<dbReference type="CDD" id="cd21150">
    <property type="entry name" value="PUA_NSun6-like"/>
    <property type="match status" value="1"/>
</dbReference>
<feature type="binding site" evidence="5">
    <location>
        <begin position="237"/>
        <end position="243"/>
    </location>
    <ligand>
        <name>S-adenosyl-L-methionine</name>
        <dbReference type="ChEBI" id="CHEBI:59789"/>
    </ligand>
</feature>
<dbReference type="GO" id="GO:0003723">
    <property type="term" value="F:RNA binding"/>
    <property type="evidence" value="ECO:0007669"/>
    <property type="project" value="UniProtKB-UniRule"/>
</dbReference>
<dbReference type="PROSITE" id="PS50890">
    <property type="entry name" value="PUA"/>
    <property type="match status" value="1"/>
</dbReference>
<keyword evidence="1 5" id="KW-0489">Methyltransferase</keyword>
<dbReference type="CDD" id="cd02440">
    <property type="entry name" value="AdoMet_MTases"/>
    <property type="match status" value="1"/>
</dbReference>
<dbReference type="AlphaFoldDB" id="A0AAD5SEN9"/>
<dbReference type="InterPro" id="IPR049560">
    <property type="entry name" value="MeTrfase_RsmB-F_NOP2_cat"/>
</dbReference>
<proteinExistence type="inferred from homology"/>
<feature type="active site" description="Nucleophile" evidence="5">
    <location>
        <position position="384"/>
    </location>
</feature>